<name>A0A9P0ZTZ6_CUSEU</name>
<feature type="domain" description="DNA helicase Pif1-like 2B" evidence="1">
    <location>
        <begin position="37"/>
        <end position="83"/>
    </location>
</feature>
<evidence type="ECO:0000259" key="1">
    <source>
        <dbReference type="Pfam" id="PF21530"/>
    </source>
</evidence>
<gene>
    <name evidence="2" type="ORF">CEURO_LOCUS19603</name>
</gene>
<evidence type="ECO:0000313" key="3">
    <source>
        <dbReference type="Proteomes" id="UP001152484"/>
    </source>
</evidence>
<keyword evidence="3" id="KW-1185">Reference proteome</keyword>
<organism evidence="2 3">
    <name type="scientific">Cuscuta europaea</name>
    <name type="common">European dodder</name>
    <dbReference type="NCBI Taxonomy" id="41803"/>
    <lineage>
        <taxon>Eukaryota</taxon>
        <taxon>Viridiplantae</taxon>
        <taxon>Streptophyta</taxon>
        <taxon>Embryophyta</taxon>
        <taxon>Tracheophyta</taxon>
        <taxon>Spermatophyta</taxon>
        <taxon>Magnoliopsida</taxon>
        <taxon>eudicotyledons</taxon>
        <taxon>Gunneridae</taxon>
        <taxon>Pentapetalae</taxon>
        <taxon>asterids</taxon>
        <taxon>lamiids</taxon>
        <taxon>Solanales</taxon>
        <taxon>Convolvulaceae</taxon>
        <taxon>Cuscuteae</taxon>
        <taxon>Cuscuta</taxon>
        <taxon>Cuscuta subgen. Cuscuta</taxon>
    </lineage>
</organism>
<accession>A0A9P0ZTZ6</accession>
<dbReference type="Pfam" id="PF21530">
    <property type="entry name" value="Pif1_2B_dom"/>
    <property type="match status" value="1"/>
</dbReference>
<dbReference type="Proteomes" id="UP001152484">
    <property type="component" value="Unassembled WGS sequence"/>
</dbReference>
<dbReference type="PANTHER" id="PTHR10492:SF101">
    <property type="entry name" value="ATP-DEPENDENT DNA HELICASE"/>
    <property type="match status" value="1"/>
</dbReference>
<dbReference type="InterPro" id="IPR049163">
    <property type="entry name" value="Pif1-like_2B_dom"/>
</dbReference>
<dbReference type="EMBL" id="CAMAPE010000060">
    <property type="protein sequence ID" value="CAH9112463.1"/>
    <property type="molecule type" value="Genomic_DNA"/>
</dbReference>
<feature type="non-terminal residue" evidence="2">
    <location>
        <position position="122"/>
    </location>
</feature>
<comment type="caution">
    <text evidence="2">The sequence shown here is derived from an EMBL/GenBank/DDBJ whole genome shotgun (WGS) entry which is preliminary data.</text>
</comment>
<sequence length="122" mass="13307">MISLMPGEMKTYLSFDSPCSPKGSTNGVESDEVNTQEFLNTINASGIPNHKLGLKVGVPVLLMRNIDQSSDLCNRTCLIITRLGKFVLEAKVISDKSIGQKAGFDSMTITGKHRLYVAMSRV</sequence>
<dbReference type="PANTHER" id="PTHR10492">
    <property type="match status" value="1"/>
</dbReference>
<proteinExistence type="predicted"/>
<evidence type="ECO:0000313" key="2">
    <source>
        <dbReference type="EMBL" id="CAH9112463.1"/>
    </source>
</evidence>
<dbReference type="AlphaFoldDB" id="A0A9P0ZTZ6"/>
<protein>
    <recommendedName>
        <fullName evidence="1">DNA helicase Pif1-like 2B domain-containing protein</fullName>
    </recommendedName>
</protein>
<reference evidence="2" key="1">
    <citation type="submission" date="2022-07" db="EMBL/GenBank/DDBJ databases">
        <authorList>
            <person name="Macas J."/>
            <person name="Novak P."/>
            <person name="Neumann P."/>
        </authorList>
    </citation>
    <scope>NUCLEOTIDE SEQUENCE</scope>
</reference>
<dbReference type="OrthoDB" id="1245905at2759"/>